<dbReference type="Pfam" id="PF00072">
    <property type="entry name" value="Response_reg"/>
    <property type="match status" value="1"/>
</dbReference>
<dbReference type="Gene3D" id="1.10.287.130">
    <property type="match status" value="1"/>
</dbReference>
<dbReference type="EMBL" id="JAEDAO010000001">
    <property type="protein sequence ID" value="MBK0392823.1"/>
    <property type="molecule type" value="Genomic_DNA"/>
</dbReference>
<evidence type="ECO:0000313" key="15">
    <source>
        <dbReference type="EMBL" id="MBK0392823.1"/>
    </source>
</evidence>
<dbReference type="GO" id="GO:0006355">
    <property type="term" value="P:regulation of DNA-templated transcription"/>
    <property type="evidence" value="ECO:0007669"/>
    <property type="project" value="InterPro"/>
</dbReference>
<comment type="caution">
    <text evidence="15">The sequence shown here is derived from an EMBL/GenBank/DDBJ whole genome shotgun (WGS) entry which is preliminary data.</text>
</comment>
<keyword evidence="3 9" id="KW-0597">Phosphoprotein</keyword>
<feature type="modified residue" description="4-aspartylphosphate" evidence="9">
    <location>
        <position position="721"/>
    </location>
</feature>
<dbReference type="SMART" id="SM00086">
    <property type="entry name" value="PAC"/>
    <property type="match status" value="3"/>
</dbReference>
<dbReference type="SMART" id="SM00091">
    <property type="entry name" value="PAS"/>
    <property type="match status" value="3"/>
</dbReference>
<dbReference type="RefSeq" id="WP_200787733.1">
    <property type="nucleotide sequence ID" value="NZ_JAEDAO010000001.1"/>
</dbReference>
<dbReference type="InterPro" id="IPR004358">
    <property type="entry name" value="Sig_transdc_His_kin-like_C"/>
</dbReference>
<feature type="domain" description="Histidine kinase" evidence="11">
    <location>
        <begin position="416"/>
        <end position="645"/>
    </location>
</feature>
<dbReference type="Gene3D" id="3.30.565.10">
    <property type="entry name" value="Histidine kinase-like ATPase, C-terminal domain"/>
    <property type="match status" value="1"/>
</dbReference>
<evidence type="ECO:0000256" key="4">
    <source>
        <dbReference type="ARBA" id="ARBA00022679"/>
    </source>
</evidence>
<keyword evidence="7" id="KW-0067">ATP-binding</keyword>
<evidence type="ECO:0000256" key="2">
    <source>
        <dbReference type="ARBA" id="ARBA00012438"/>
    </source>
</evidence>
<gene>
    <name evidence="15" type="ORF">I8E28_09480</name>
</gene>
<accession>A0A934Q139</accession>
<dbReference type="PANTHER" id="PTHR43065">
    <property type="entry name" value="SENSOR HISTIDINE KINASE"/>
    <property type="match status" value="1"/>
</dbReference>
<dbReference type="InterPro" id="IPR011006">
    <property type="entry name" value="CheY-like_superfamily"/>
</dbReference>
<proteinExistence type="predicted"/>
<keyword evidence="6" id="KW-0418">Kinase</keyword>
<dbReference type="Pfam" id="PF00989">
    <property type="entry name" value="PAS"/>
    <property type="match status" value="2"/>
</dbReference>
<dbReference type="InterPro" id="IPR035965">
    <property type="entry name" value="PAS-like_dom_sf"/>
</dbReference>
<dbReference type="Gene3D" id="3.30.450.20">
    <property type="entry name" value="PAS domain"/>
    <property type="match status" value="3"/>
</dbReference>
<dbReference type="GO" id="GO:0005524">
    <property type="term" value="F:ATP binding"/>
    <property type="evidence" value="ECO:0007669"/>
    <property type="project" value="UniProtKB-KW"/>
</dbReference>
<feature type="domain" description="Response regulatory" evidence="12">
    <location>
        <begin position="670"/>
        <end position="786"/>
    </location>
</feature>
<dbReference type="InterPro" id="IPR036097">
    <property type="entry name" value="HisK_dim/P_sf"/>
</dbReference>
<evidence type="ECO:0000256" key="9">
    <source>
        <dbReference type="PROSITE-ProRule" id="PRU00169"/>
    </source>
</evidence>
<evidence type="ECO:0000256" key="5">
    <source>
        <dbReference type="ARBA" id="ARBA00022741"/>
    </source>
</evidence>
<dbReference type="GO" id="GO:0000155">
    <property type="term" value="F:phosphorelay sensor kinase activity"/>
    <property type="evidence" value="ECO:0007669"/>
    <property type="project" value="InterPro"/>
</dbReference>
<feature type="region of interest" description="Disordered" evidence="10">
    <location>
        <begin position="1"/>
        <end position="25"/>
    </location>
</feature>
<dbReference type="SMART" id="SM00387">
    <property type="entry name" value="HATPase_c"/>
    <property type="match status" value="1"/>
</dbReference>
<organism evidence="15 16">
    <name type="scientific">Ramlibacter algicola</name>
    <dbReference type="NCBI Taxonomy" id="2795217"/>
    <lineage>
        <taxon>Bacteria</taxon>
        <taxon>Pseudomonadati</taxon>
        <taxon>Pseudomonadota</taxon>
        <taxon>Betaproteobacteria</taxon>
        <taxon>Burkholderiales</taxon>
        <taxon>Comamonadaceae</taxon>
        <taxon>Ramlibacter</taxon>
    </lineage>
</organism>
<dbReference type="CDD" id="cd00156">
    <property type="entry name" value="REC"/>
    <property type="match status" value="1"/>
</dbReference>
<evidence type="ECO:0000313" key="16">
    <source>
        <dbReference type="Proteomes" id="UP000617041"/>
    </source>
</evidence>
<evidence type="ECO:0000256" key="7">
    <source>
        <dbReference type="ARBA" id="ARBA00022840"/>
    </source>
</evidence>
<dbReference type="Pfam" id="PF00512">
    <property type="entry name" value="HisKA"/>
    <property type="match status" value="1"/>
</dbReference>
<keyword evidence="4" id="KW-0808">Transferase</keyword>
<dbReference type="EC" id="2.7.13.3" evidence="2"/>
<keyword evidence="8" id="KW-0902">Two-component regulatory system</keyword>
<reference evidence="15" key="1">
    <citation type="submission" date="2020-12" db="EMBL/GenBank/DDBJ databases">
        <title>Ramlibacter sp. nov., isolated from a freshwater alga, Cryptomonas.</title>
        <authorList>
            <person name="Kim H.M."/>
            <person name="Jeon C.O."/>
        </authorList>
    </citation>
    <scope>NUCLEOTIDE SEQUENCE</scope>
    <source>
        <strain evidence="15">CrO1</strain>
    </source>
</reference>
<dbReference type="InterPro" id="IPR013656">
    <property type="entry name" value="PAS_4"/>
</dbReference>
<dbReference type="AlphaFoldDB" id="A0A934Q139"/>
<dbReference type="PROSITE" id="PS50113">
    <property type="entry name" value="PAC"/>
    <property type="match status" value="2"/>
</dbReference>
<evidence type="ECO:0000256" key="10">
    <source>
        <dbReference type="SAM" id="MobiDB-lite"/>
    </source>
</evidence>
<dbReference type="PROSITE" id="PS50109">
    <property type="entry name" value="HIS_KIN"/>
    <property type="match status" value="1"/>
</dbReference>
<dbReference type="NCBIfam" id="TIGR00229">
    <property type="entry name" value="sensory_box"/>
    <property type="match status" value="3"/>
</dbReference>
<dbReference type="InterPro" id="IPR013767">
    <property type="entry name" value="PAS_fold"/>
</dbReference>
<dbReference type="SUPFAM" id="SSF55874">
    <property type="entry name" value="ATPase domain of HSP90 chaperone/DNA topoisomerase II/histidine kinase"/>
    <property type="match status" value="1"/>
</dbReference>
<dbReference type="SUPFAM" id="SSF47384">
    <property type="entry name" value="Homodimeric domain of signal transducing histidine kinase"/>
    <property type="match status" value="1"/>
</dbReference>
<evidence type="ECO:0000256" key="3">
    <source>
        <dbReference type="ARBA" id="ARBA00022553"/>
    </source>
</evidence>
<feature type="domain" description="PAC" evidence="14">
    <location>
        <begin position="222"/>
        <end position="272"/>
    </location>
</feature>
<evidence type="ECO:0000259" key="11">
    <source>
        <dbReference type="PROSITE" id="PS50109"/>
    </source>
</evidence>
<keyword evidence="5" id="KW-0547">Nucleotide-binding</keyword>
<evidence type="ECO:0000256" key="1">
    <source>
        <dbReference type="ARBA" id="ARBA00000085"/>
    </source>
</evidence>
<sequence>MDRLPAPLPIAAGEGGSRRRRRATDVREPPYRAIFESSLDGLFLWDETPRLVDVNPAGLALYGYRRDEMVGRTYPPGMPSQYVRSRLQMVRRALQGIPTHVETTVLRPDGSTFEADLRVLPFVHQARPHALAVLRDITERRQREQALRDSEAQYRAIFNASIDALVLRDAQFRIVDVNATYEALTGFSRAEVLGADQVMANPPAIVSRIRAMHEQALAGSTPRLQTHLLRRDGGHYELELRAVPIQHRGKPHVLYMGRDVTQARQAEKALRGSEEQYRAIFNASADALVLRDADYRAVEVNPAYAVLSGSTCEEVLRVPETPSPSGTALGARHLAEHQLALGGQPLSFQTTARRMDGTPLEVEVRATPMTYRGQPHVLYASRDISDRIAAEQRRGDLERELRQAQKMQAIGQLTGGLAHDFNNILTSVLGYVMLAQEGPAASADATLASQLAQARLAAERARDHVAQLLAFSRPHRGERRRLVPGQVALEVVQLLRPNLPSTIVLDCGSCADVQLDLPHVLVDPVQFEQVLLNLLLNARDAIDGHGTIQMDVGCAPASGPCASCGCSLGPVDWVGFEIRDDGHGIAGDVLDRMFDPFFTTKPVGRGTGMGLAMVHGIVHDHGGHLQVQSAPGHGSTFRVLLPRAPRIACLDSPLPVRAPTAAPPGPLHGRVLLVEDEATVSAFMQDLLGGWGLDVVAEHDPALAARRLERRDEPLALLLTDHTMPGMTGLALARHAHQHRPALPVLLYTGNAAELDPAELAGGGISAVLAKPLDVAALRGTVAGLLGAAPPVCTGPQ</sequence>
<dbReference type="PROSITE" id="PS50110">
    <property type="entry name" value="RESPONSE_REGULATORY"/>
    <property type="match status" value="1"/>
</dbReference>
<keyword evidence="16" id="KW-1185">Reference proteome</keyword>
<dbReference type="InterPro" id="IPR003661">
    <property type="entry name" value="HisK_dim/P_dom"/>
</dbReference>
<dbReference type="InterPro" id="IPR005467">
    <property type="entry name" value="His_kinase_dom"/>
</dbReference>
<feature type="domain" description="PAC" evidence="14">
    <location>
        <begin position="99"/>
        <end position="149"/>
    </location>
</feature>
<feature type="domain" description="PAS" evidence="13">
    <location>
        <begin position="27"/>
        <end position="73"/>
    </location>
</feature>
<feature type="domain" description="PAS" evidence="13">
    <location>
        <begin position="150"/>
        <end position="194"/>
    </location>
</feature>
<evidence type="ECO:0000259" key="13">
    <source>
        <dbReference type="PROSITE" id="PS50112"/>
    </source>
</evidence>
<dbReference type="Proteomes" id="UP000617041">
    <property type="component" value="Unassembled WGS sequence"/>
</dbReference>
<comment type="catalytic activity">
    <reaction evidence="1">
        <text>ATP + protein L-histidine = ADP + protein N-phospho-L-histidine.</text>
        <dbReference type="EC" id="2.7.13.3"/>
    </reaction>
</comment>
<dbReference type="InterPro" id="IPR000700">
    <property type="entry name" value="PAS-assoc_C"/>
</dbReference>
<dbReference type="InterPro" id="IPR001789">
    <property type="entry name" value="Sig_transdc_resp-reg_receiver"/>
</dbReference>
<evidence type="ECO:0000256" key="6">
    <source>
        <dbReference type="ARBA" id="ARBA00022777"/>
    </source>
</evidence>
<dbReference type="CDD" id="cd00082">
    <property type="entry name" value="HisKA"/>
    <property type="match status" value="1"/>
</dbReference>
<protein>
    <recommendedName>
        <fullName evidence="2">histidine kinase</fullName>
        <ecNumber evidence="2">2.7.13.3</ecNumber>
    </recommendedName>
</protein>
<dbReference type="InterPro" id="IPR000014">
    <property type="entry name" value="PAS"/>
</dbReference>
<dbReference type="InterPro" id="IPR001610">
    <property type="entry name" value="PAC"/>
</dbReference>
<dbReference type="SUPFAM" id="SSF55785">
    <property type="entry name" value="PYP-like sensor domain (PAS domain)"/>
    <property type="match status" value="3"/>
</dbReference>
<name>A0A934Q139_9BURK</name>
<evidence type="ECO:0000259" key="14">
    <source>
        <dbReference type="PROSITE" id="PS50113"/>
    </source>
</evidence>
<evidence type="ECO:0000259" key="12">
    <source>
        <dbReference type="PROSITE" id="PS50110"/>
    </source>
</evidence>
<dbReference type="CDD" id="cd00130">
    <property type="entry name" value="PAS"/>
    <property type="match status" value="2"/>
</dbReference>
<dbReference type="PRINTS" id="PR00344">
    <property type="entry name" value="BCTRLSENSOR"/>
</dbReference>
<dbReference type="InterPro" id="IPR003594">
    <property type="entry name" value="HATPase_dom"/>
</dbReference>
<evidence type="ECO:0000256" key="8">
    <source>
        <dbReference type="ARBA" id="ARBA00023012"/>
    </source>
</evidence>
<dbReference type="Pfam" id="PF02518">
    <property type="entry name" value="HATPase_c"/>
    <property type="match status" value="1"/>
</dbReference>
<dbReference type="Gene3D" id="3.40.50.2300">
    <property type="match status" value="1"/>
</dbReference>
<dbReference type="SMART" id="SM00388">
    <property type="entry name" value="HisKA"/>
    <property type="match status" value="1"/>
</dbReference>
<dbReference type="InterPro" id="IPR036890">
    <property type="entry name" value="HATPase_C_sf"/>
</dbReference>
<dbReference type="PANTHER" id="PTHR43065:SF46">
    <property type="entry name" value="C4-DICARBOXYLATE TRANSPORT SENSOR PROTEIN DCTB"/>
    <property type="match status" value="1"/>
</dbReference>
<dbReference type="SMART" id="SM00448">
    <property type="entry name" value="REC"/>
    <property type="match status" value="1"/>
</dbReference>
<dbReference type="Pfam" id="PF08448">
    <property type="entry name" value="PAS_4"/>
    <property type="match status" value="1"/>
</dbReference>
<feature type="domain" description="PAS" evidence="13">
    <location>
        <begin position="273"/>
        <end position="316"/>
    </location>
</feature>
<dbReference type="SUPFAM" id="SSF52172">
    <property type="entry name" value="CheY-like"/>
    <property type="match status" value="1"/>
</dbReference>
<dbReference type="PROSITE" id="PS50112">
    <property type="entry name" value="PAS"/>
    <property type="match status" value="3"/>
</dbReference>